<protein>
    <recommendedName>
        <fullName evidence="6">2-amino-3-ketobutyrate coenzyme A ligase</fullName>
        <shortName evidence="6">AKB ligase</shortName>
        <ecNumber evidence="6">2.3.1.29</ecNumber>
    </recommendedName>
    <alternativeName>
        <fullName evidence="6">Glycine acetyltransferase</fullName>
    </alternativeName>
</protein>
<feature type="binding site" description="in other chain" evidence="6">
    <location>
        <begin position="207"/>
        <end position="210"/>
    </location>
    <ligand>
        <name>pyridoxal 5'-phosphate</name>
        <dbReference type="ChEBI" id="CHEBI:597326"/>
        <note>ligand shared between dimeric partners</note>
    </ligand>
</feature>
<dbReference type="GO" id="GO:0005737">
    <property type="term" value="C:cytoplasm"/>
    <property type="evidence" value="ECO:0007669"/>
    <property type="project" value="UniProtKB-ARBA"/>
</dbReference>
<dbReference type="UniPathway" id="UPA00046">
    <property type="reaction ID" value="UER00506"/>
</dbReference>
<evidence type="ECO:0000313" key="9">
    <source>
        <dbReference type="Proteomes" id="UP000178092"/>
    </source>
</evidence>
<evidence type="ECO:0000256" key="3">
    <source>
        <dbReference type="ARBA" id="ARBA00022679"/>
    </source>
</evidence>
<comment type="similarity">
    <text evidence="2">Belongs to the class-II pyridoxal-phosphate-dependent aminotransferase family. BioF subfamily.</text>
</comment>
<feature type="binding site" evidence="6">
    <location>
        <begin position="271"/>
        <end position="272"/>
    </location>
    <ligand>
        <name>pyridoxal 5'-phosphate</name>
        <dbReference type="ChEBI" id="CHEBI:597326"/>
        <note>ligand shared between dimeric partners</note>
    </ligand>
</feature>
<dbReference type="PANTHER" id="PTHR13693">
    <property type="entry name" value="CLASS II AMINOTRANSFERASE/8-AMINO-7-OXONONANOATE SYNTHASE"/>
    <property type="match status" value="1"/>
</dbReference>
<accession>A0A1G2R4C6</accession>
<dbReference type="NCBIfam" id="TIGR01822">
    <property type="entry name" value="2am3keto_CoA"/>
    <property type="match status" value="1"/>
</dbReference>
<comment type="catalytic activity">
    <reaction evidence="6">
        <text>glycine + acetyl-CoA = (2S)-2-amino-3-oxobutanoate + CoA</text>
        <dbReference type="Rhea" id="RHEA:20736"/>
        <dbReference type="ChEBI" id="CHEBI:57287"/>
        <dbReference type="ChEBI" id="CHEBI:57288"/>
        <dbReference type="ChEBI" id="CHEBI:57305"/>
        <dbReference type="ChEBI" id="CHEBI:78948"/>
        <dbReference type="EC" id="2.3.1.29"/>
    </reaction>
</comment>
<reference evidence="8 9" key="1">
    <citation type="journal article" date="2016" name="Nat. Commun.">
        <title>Thousands of microbial genomes shed light on interconnected biogeochemical processes in an aquifer system.</title>
        <authorList>
            <person name="Anantharaman K."/>
            <person name="Brown C.T."/>
            <person name="Hug L.A."/>
            <person name="Sharon I."/>
            <person name="Castelle C.J."/>
            <person name="Probst A.J."/>
            <person name="Thomas B.C."/>
            <person name="Singh A."/>
            <person name="Wilkins M.J."/>
            <person name="Karaoz U."/>
            <person name="Brodie E.L."/>
            <person name="Williams K.H."/>
            <person name="Hubbard S.S."/>
            <person name="Banfield J.F."/>
        </authorList>
    </citation>
    <scope>NUCLEOTIDE SEQUENCE [LARGE SCALE GENOMIC DNA]</scope>
</reference>
<dbReference type="InterPro" id="IPR015424">
    <property type="entry name" value="PyrdxlP-dep_Trfase"/>
</dbReference>
<evidence type="ECO:0000256" key="2">
    <source>
        <dbReference type="ARBA" id="ARBA00010008"/>
    </source>
</evidence>
<feature type="binding site" description="in other chain" evidence="6">
    <location>
        <position position="182"/>
    </location>
    <ligand>
        <name>pyridoxal 5'-phosphate</name>
        <dbReference type="ChEBI" id="CHEBI:597326"/>
        <note>ligand shared between dimeric partners</note>
    </ligand>
</feature>
<comment type="subunit">
    <text evidence="6">Homodimer.</text>
</comment>
<feature type="domain" description="Aminotransferase class I/classII large" evidence="7">
    <location>
        <begin position="42"/>
        <end position="384"/>
    </location>
</feature>
<dbReference type="GO" id="GO:0008890">
    <property type="term" value="F:glycine C-acetyltransferase activity"/>
    <property type="evidence" value="ECO:0007669"/>
    <property type="project" value="UniProtKB-UniRule"/>
</dbReference>
<dbReference type="PROSITE" id="PS00599">
    <property type="entry name" value="AA_TRANSFER_CLASS_2"/>
    <property type="match status" value="1"/>
</dbReference>
<proteinExistence type="inferred from homology"/>
<dbReference type="SUPFAM" id="SSF53383">
    <property type="entry name" value="PLP-dependent transferases"/>
    <property type="match status" value="1"/>
</dbReference>
<dbReference type="GO" id="GO:0019518">
    <property type="term" value="P:L-threonine catabolic process to glycine"/>
    <property type="evidence" value="ECO:0007669"/>
    <property type="project" value="UniProtKB-UniRule"/>
</dbReference>
<dbReference type="InterPro" id="IPR015422">
    <property type="entry name" value="PyrdxlP-dep_Trfase_small"/>
</dbReference>
<dbReference type="NCBIfam" id="NF005394">
    <property type="entry name" value="PRK06939.1"/>
    <property type="match status" value="1"/>
</dbReference>
<dbReference type="InterPro" id="IPR015421">
    <property type="entry name" value="PyrdxlP-dep_Trfase_major"/>
</dbReference>
<comment type="function">
    <text evidence="6">Catalyzes the cleavage of 2-amino-3-ketobutyrate to glycine and acetyl-CoA.</text>
</comment>
<feature type="binding site" evidence="6">
    <location>
        <position position="135"/>
    </location>
    <ligand>
        <name>substrate</name>
    </ligand>
</feature>
<dbReference type="HAMAP" id="MF_00985">
    <property type="entry name" value="2am3keto_CoA_ligase"/>
    <property type="match status" value="1"/>
</dbReference>
<comment type="pathway">
    <text evidence="6">Amino-acid degradation; L-threonine degradation via oxydo-reductase pathway; glycine from L-threonine: step 2/2.</text>
</comment>
<evidence type="ECO:0000256" key="1">
    <source>
        <dbReference type="ARBA" id="ARBA00004746"/>
    </source>
</evidence>
<evidence type="ECO:0000256" key="6">
    <source>
        <dbReference type="HAMAP-Rule" id="MF_00985"/>
    </source>
</evidence>
<evidence type="ECO:0000313" key="8">
    <source>
        <dbReference type="EMBL" id="OHA67577.1"/>
    </source>
</evidence>
<dbReference type="Gene3D" id="3.90.1150.10">
    <property type="entry name" value="Aspartate Aminotransferase, domain 1"/>
    <property type="match status" value="1"/>
</dbReference>
<feature type="binding site" evidence="6">
    <location>
        <position position="365"/>
    </location>
    <ligand>
        <name>substrate</name>
    </ligand>
</feature>
<evidence type="ECO:0000259" key="7">
    <source>
        <dbReference type="Pfam" id="PF00155"/>
    </source>
</evidence>
<dbReference type="InterPro" id="IPR004839">
    <property type="entry name" value="Aminotransferase_I/II_large"/>
</dbReference>
<dbReference type="InterPro" id="IPR050087">
    <property type="entry name" value="AON_synthase_class-II"/>
</dbReference>
<keyword evidence="4 6" id="KW-0663">Pyridoxal phosphate</keyword>
<dbReference type="Gene3D" id="3.40.640.10">
    <property type="entry name" value="Type I PLP-dependent aspartate aminotransferase-like (Major domain)"/>
    <property type="match status" value="1"/>
</dbReference>
<dbReference type="EMBL" id="MHTV01000007">
    <property type="protein sequence ID" value="OHA67577.1"/>
    <property type="molecule type" value="Genomic_DNA"/>
</dbReference>
<name>A0A1G2R4C6_9BACT</name>
<dbReference type="Proteomes" id="UP000178092">
    <property type="component" value="Unassembled WGS sequence"/>
</dbReference>
<evidence type="ECO:0000256" key="4">
    <source>
        <dbReference type="ARBA" id="ARBA00022898"/>
    </source>
</evidence>
<dbReference type="GO" id="GO:0030170">
    <property type="term" value="F:pyridoxal phosphate binding"/>
    <property type="evidence" value="ECO:0007669"/>
    <property type="project" value="UniProtKB-UniRule"/>
</dbReference>
<dbReference type="InterPro" id="IPR001917">
    <property type="entry name" value="Aminotrans_II_pyridoxalP_BS"/>
</dbReference>
<comment type="caution">
    <text evidence="8">The sequence shown here is derived from an EMBL/GenBank/DDBJ whole genome shotgun (WGS) entry which is preliminary data.</text>
</comment>
<sequence>MYSSLKPLIQKELEQIEQAGLHKAERVLSSKQGREIRTNGERVLNFCSNNYLGLAGSDQMIQAAKEALDNYGFGLSSVRFICGTQTIHKDLEKKTAEFVGKEDVILYSSCMAANMGFFASLLGEEDVILSDALNHASIIDGIRLCKAQKFIFRHMDMADLEKGMQDHKDKRVRCIVTDGVFSMDGDIAPLKEICDLAETYDALVVVDDSHATGFMGENGRGTHEHCGVRDRVDVITSTYGKALGGASGGFVAGPKELISLLRERSRTYLFSNSLPPVVAAASLFAIEYIQQHPELRAQIWENTKYFREKMQQNGFTVPTSVHPIVPVMLGDAKKTQQMAKRMLQEGIYVIGFSFPVVPEGKARIRVQISSSHTKEDVNKAVNAFVNISKEIS</sequence>
<comment type="pathway">
    <text evidence="1">Cofactor biosynthesis; biotin biosynthesis.</text>
</comment>
<dbReference type="FunFam" id="3.40.640.10:FF:000006">
    <property type="entry name" value="5-aminolevulinate synthase, mitochondrial"/>
    <property type="match status" value="1"/>
</dbReference>
<dbReference type="Pfam" id="PF00155">
    <property type="entry name" value="Aminotran_1_2"/>
    <property type="match status" value="1"/>
</dbReference>
<keyword evidence="5 6" id="KW-0012">Acyltransferase</keyword>
<dbReference type="EC" id="2.3.1.29" evidence="6"/>
<dbReference type="FunFam" id="3.90.1150.10:FF:000004">
    <property type="entry name" value="2-amino-3-ketobutyrate coenzyme A ligase"/>
    <property type="match status" value="1"/>
</dbReference>
<feature type="modified residue" description="N6-(pyridoxal phosphate)lysine" evidence="6">
    <location>
        <position position="241"/>
    </location>
</feature>
<dbReference type="CDD" id="cd06454">
    <property type="entry name" value="KBL_like"/>
    <property type="match status" value="1"/>
</dbReference>
<evidence type="ECO:0000256" key="5">
    <source>
        <dbReference type="ARBA" id="ARBA00023315"/>
    </source>
</evidence>
<dbReference type="PANTHER" id="PTHR13693:SF102">
    <property type="entry name" value="2-AMINO-3-KETOBUTYRATE COENZYME A LIGASE, MITOCHONDRIAL"/>
    <property type="match status" value="1"/>
</dbReference>
<comment type="caution">
    <text evidence="6">Lacks conserved residue(s) required for the propagation of feature annotation.</text>
</comment>
<gene>
    <name evidence="6" type="primary">kbl</name>
    <name evidence="8" type="ORF">A3C04_00965</name>
</gene>
<dbReference type="InterPro" id="IPR011282">
    <property type="entry name" value="2am3keto_CoA_ligase"/>
</dbReference>
<comment type="cofactor">
    <cofactor evidence="6">
        <name>pyridoxal 5'-phosphate</name>
        <dbReference type="ChEBI" id="CHEBI:597326"/>
    </cofactor>
    <text evidence="6">Binds 1 pyridoxal phosphate per subunit.</text>
</comment>
<dbReference type="AlphaFoldDB" id="A0A1G2R4C6"/>
<organism evidence="8 9">
    <name type="scientific">Candidatus Wildermuthbacteria bacterium RIFCSPHIGHO2_02_FULL_45_25</name>
    <dbReference type="NCBI Taxonomy" id="1802450"/>
    <lineage>
        <taxon>Bacteria</taxon>
        <taxon>Candidatus Wildermuthiibacteriota</taxon>
    </lineage>
</organism>
<keyword evidence="3 6" id="KW-0808">Transferase</keyword>